<accession>A0AAD4BUX1</accession>
<dbReference type="Proteomes" id="UP001194468">
    <property type="component" value="Unassembled WGS sequence"/>
</dbReference>
<comment type="caution">
    <text evidence="2">The sequence shown here is derived from an EMBL/GenBank/DDBJ whole genome shotgun (WGS) entry which is preliminary data.</text>
</comment>
<keyword evidence="3" id="KW-1185">Reference proteome</keyword>
<name>A0AAD4BUX1_BOLED</name>
<dbReference type="EMBL" id="WHUW01000013">
    <property type="protein sequence ID" value="KAF8440007.1"/>
    <property type="molecule type" value="Genomic_DNA"/>
</dbReference>
<protein>
    <submittedName>
        <fullName evidence="2">Uncharacterized protein</fullName>
    </submittedName>
</protein>
<reference evidence="2" key="2">
    <citation type="journal article" date="2020" name="Nat. Commun.">
        <title>Large-scale genome sequencing of mycorrhizal fungi provides insights into the early evolution of symbiotic traits.</title>
        <authorList>
            <person name="Miyauchi S."/>
            <person name="Kiss E."/>
            <person name="Kuo A."/>
            <person name="Drula E."/>
            <person name="Kohler A."/>
            <person name="Sanchez-Garcia M."/>
            <person name="Morin E."/>
            <person name="Andreopoulos B."/>
            <person name="Barry K.W."/>
            <person name="Bonito G."/>
            <person name="Buee M."/>
            <person name="Carver A."/>
            <person name="Chen C."/>
            <person name="Cichocki N."/>
            <person name="Clum A."/>
            <person name="Culley D."/>
            <person name="Crous P.W."/>
            <person name="Fauchery L."/>
            <person name="Girlanda M."/>
            <person name="Hayes R.D."/>
            <person name="Keri Z."/>
            <person name="LaButti K."/>
            <person name="Lipzen A."/>
            <person name="Lombard V."/>
            <person name="Magnuson J."/>
            <person name="Maillard F."/>
            <person name="Murat C."/>
            <person name="Nolan M."/>
            <person name="Ohm R.A."/>
            <person name="Pangilinan J."/>
            <person name="Pereira M.F."/>
            <person name="Perotto S."/>
            <person name="Peter M."/>
            <person name="Pfister S."/>
            <person name="Riley R."/>
            <person name="Sitrit Y."/>
            <person name="Stielow J.B."/>
            <person name="Szollosi G."/>
            <person name="Zifcakova L."/>
            <person name="Stursova M."/>
            <person name="Spatafora J.W."/>
            <person name="Tedersoo L."/>
            <person name="Vaario L.M."/>
            <person name="Yamada A."/>
            <person name="Yan M."/>
            <person name="Wang P."/>
            <person name="Xu J."/>
            <person name="Bruns T."/>
            <person name="Baldrian P."/>
            <person name="Vilgalys R."/>
            <person name="Dunand C."/>
            <person name="Henrissat B."/>
            <person name="Grigoriev I.V."/>
            <person name="Hibbett D."/>
            <person name="Nagy L.G."/>
            <person name="Martin F.M."/>
        </authorList>
    </citation>
    <scope>NUCLEOTIDE SEQUENCE</scope>
    <source>
        <strain evidence="2">BED1</strain>
    </source>
</reference>
<organism evidence="2 3">
    <name type="scientific">Boletus edulis BED1</name>
    <dbReference type="NCBI Taxonomy" id="1328754"/>
    <lineage>
        <taxon>Eukaryota</taxon>
        <taxon>Fungi</taxon>
        <taxon>Dikarya</taxon>
        <taxon>Basidiomycota</taxon>
        <taxon>Agaricomycotina</taxon>
        <taxon>Agaricomycetes</taxon>
        <taxon>Agaricomycetidae</taxon>
        <taxon>Boletales</taxon>
        <taxon>Boletineae</taxon>
        <taxon>Boletaceae</taxon>
        <taxon>Boletoideae</taxon>
        <taxon>Boletus</taxon>
    </lineage>
</organism>
<proteinExistence type="predicted"/>
<evidence type="ECO:0000313" key="3">
    <source>
        <dbReference type="Proteomes" id="UP001194468"/>
    </source>
</evidence>
<dbReference type="AlphaFoldDB" id="A0AAD4BUX1"/>
<gene>
    <name evidence="2" type="ORF">L210DRAFT_3541421</name>
</gene>
<evidence type="ECO:0000256" key="1">
    <source>
        <dbReference type="SAM" id="MobiDB-lite"/>
    </source>
</evidence>
<feature type="region of interest" description="Disordered" evidence="1">
    <location>
        <begin position="1"/>
        <end position="54"/>
    </location>
</feature>
<reference evidence="2" key="1">
    <citation type="submission" date="2019-10" db="EMBL/GenBank/DDBJ databases">
        <authorList>
            <consortium name="DOE Joint Genome Institute"/>
            <person name="Kuo A."/>
            <person name="Miyauchi S."/>
            <person name="Kiss E."/>
            <person name="Drula E."/>
            <person name="Kohler A."/>
            <person name="Sanchez-Garcia M."/>
            <person name="Andreopoulos B."/>
            <person name="Barry K.W."/>
            <person name="Bonito G."/>
            <person name="Buee M."/>
            <person name="Carver A."/>
            <person name="Chen C."/>
            <person name="Cichocki N."/>
            <person name="Clum A."/>
            <person name="Culley D."/>
            <person name="Crous P.W."/>
            <person name="Fauchery L."/>
            <person name="Girlanda M."/>
            <person name="Hayes R."/>
            <person name="Keri Z."/>
            <person name="LaButti K."/>
            <person name="Lipzen A."/>
            <person name="Lombard V."/>
            <person name="Magnuson J."/>
            <person name="Maillard F."/>
            <person name="Morin E."/>
            <person name="Murat C."/>
            <person name="Nolan M."/>
            <person name="Ohm R."/>
            <person name="Pangilinan J."/>
            <person name="Pereira M."/>
            <person name="Perotto S."/>
            <person name="Peter M."/>
            <person name="Riley R."/>
            <person name="Sitrit Y."/>
            <person name="Stielow B."/>
            <person name="Szollosi G."/>
            <person name="Zifcakova L."/>
            <person name="Stursova M."/>
            <person name="Spatafora J.W."/>
            <person name="Tedersoo L."/>
            <person name="Vaario L.-M."/>
            <person name="Yamada A."/>
            <person name="Yan M."/>
            <person name="Wang P."/>
            <person name="Xu J."/>
            <person name="Bruns T."/>
            <person name="Baldrian P."/>
            <person name="Vilgalys R."/>
            <person name="Henrissat B."/>
            <person name="Grigoriev I.V."/>
            <person name="Hibbett D."/>
            <person name="Nagy L.G."/>
            <person name="Martin F.M."/>
        </authorList>
    </citation>
    <scope>NUCLEOTIDE SEQUENCE</scope>
    <source>
        <strain evidence="2">BED1</strain>
    </source>
</reference>
<evidence type="ECO:0000313" key="2">
    <source>
        <dbReference type="EMBL" id="KAF8440007.1"/>
    </source>
</evidence>
<feature type="compositionally biased region" description="Polar residues" evidence="1">
    <location>
        <begin position="1"/>
        <end position="23"/>
    </location>
</feature>
<sequence length="85" mass="9215">MLPPSSGSGTCGRKTNSLRTRQTGKAKGACGDSPSGRRRQENMTPRSDVSGESRWTFASAGSWMETSGQGCLDYPATNRWSGFWH</sequence>